<accession>A0A559KFT2</accession>
<dbReference type="Proteomes" id="UP000317036">
    <property type="component" value="Unassembled WGS sequence"/>
</dbReference>
<keyword evidence="5" id="KW-0805">Transcription regulation</keyword>
<keyword evidence="3 8" id="KW-0597">Phosphoprotein</keyword>
<keyword evidence="12" id="KW-1185">Reference proteome</keyword>
<feature type="domain" description="Response regulatory" evidence="10">
    <location>
        <begin position="3"/>
        <end position="120"/>
    </location>
</feature>
<dbReference type="InterPro" id="IPR051552">
    <property type="entry name" value="HptR"/>
</dbReference>
<evidence type="ECO:0000259" key="10">
    <source>
        <dbReference type="PROSITE" id="PS50110"/>
    </source>
</evidence>
<dbReference type="InterPro" id="IPR011006">
    <property type="entry name" value="CheY-like_superfamily"/>
</dbReference>
<dbReference type="Pfam" id="PF12833">
    <property type="entry name" value="HTH_18"/>
    <property type="match status" value="1"/>
</dbReference>
<dbReference type="Gene3D" id="3.40.50.2300">
    <property type="match status" value="1"/>
</dbReference>
<dbReference type="InterPro" id="IPR018062">
    <property type="entry name" value="HTH_AraC-typ_CS"/>
</dbReference>
<dbReference type="OrthoDB" id="9794370at2"/>
<dbReference type="InterPro" id="IPR018060">
    <property type="entry name" value="HTH_AraC"/>
</dbReference>
<dbReference type="SUPFAM" id="SSF52172">
    <property type="entry name" value="CheY-like"/>
    <property type="match status" value="1"/>
</dbReference>
<dbReference type="InterPro" id="IPR041522">
    <property type="entry name" value="CdaR_GGDEF"/>
</dbReference>
<evidence type="ECO:0000256" key="3">
    <source>
        <dbReference type="ARBA" id="ARBA00022553"/>
    </source>
</evidence>
<feature type="modified residue" description="4-aspartylphosphate" evidence="8">
    <location>
        <position position="55"/>
    </location>
</feature>
<dbReference type="SMART" id="SM00342">
    <property type="entry name" value="HTH_ARAC"/>
    <property type="match status" value="1"/>
</dbReference>
<proteinExistence type="predicted"/>
<evidence type="ECO:0000313" key="12">
    <source>
        <dbReference type="Proteomes" id="UP000317036"/>
    </source>
</evidence>
<gene>
    <name evidence="11" type="ORF">FPZ49_05770</name>
</gene>
<organism evidence="11 12">
    <name type="scientific">Paenibacillus cremeus</name>
    <dbReference type="NCBI Taxonomy" id="2163881"/>
    <lineage>
        <taxon>Bacteria</taxon>
        <taxon>Bacillati</taxon>
        <taxon>Bacillota</taxon>
        <taxon>Bacilli</taxon>
        <taxon>Bacillales</taxon>
        <taxon>Paenibacillaceae</taxon>
        <taxon>Paenibacillus</taxon>
    </lineage>
</organism>
<evidence type="ECO:0000259" key="9">
    <source>
        <dbReference type="PROSITE" id="PS01124"/>
    </source>
</evidence>
<sequence length="542" mass="62494">MYKLLIVDDEPTVRFGLRNYFDWSAFGIEIMDEADDGDVALDLLGHSKPDIVLTDVRMPNMDGITLSKEIRERFPEIKIVFVSGHDDADYLKSALQVSAVDYIFKPVNLQELKAVVERVITVLEAEKRERLLTQDMQSKLKESMPLLREKFLMSLLRDGVPQPDRIRDRLEFLELRLPEAAAYWVIVVSIDSYAEVMENRSERDRQLLSYAVLNVVQELIDRYLGGYALEQQSGEFVGIIHAHTLDQEADLEERLFTLAGDIRENLQNWLKMSVTIGIGQRVSRLPGLVHSYAHAREAAGRKWFLGKNRIITMDSLEQEEESYSRFDHARSERLASILKTAEEGPLQAALEELFEGLSRNRRDGFKYARNVCLQILLIAGQLLLELNLQSAEFEEEEAQQRERLFKLETIGELKQLVAQHLTQVCEAIQEKRSGKANNLVERVRAIIERRYADNELTVAEIGKEVYLTDTYVSLLFKQETGRTVNEYLTHIRIEKAKELLSDPRNKFYDICYAVGYADPIYFSKLFKKVTGLTPSVYREHYA</sequence>
<keyword evidence="6" id="KW-0238">DNA-binding</keyword>
<evidence type="ECO:0000256" key="1">
    <source>
        <dbReference type="ARBA" id="ARBA00004496"/>
    </source>
</evidence>
<dbReference type="GO" id="GO:0003700">
    <property type="term" value="F:DNA-binding transcription factor activity"/>
    <property type="evidence" value="ECO:0007669"/>
    <property type="project" value="InterPro"/>
</dbReference>
<dbReference type="InterPro" id="IPR001789">
    <property type="entry name" value="Sig_transdc_resp-reg_receiver"/>
</dbReference>
<keyword evidence="2" id="KW-0963">Cytoplasm</keyword>
<keyword evidence="7" id="KW-0804">Transcription</keyword>
<dbReference type="RefSeq" id="WP_144844432.1">
    <property type="nucleotide sequence ID" value="NZ_VNJI01000005.1"/>
</dbReference>
<dbReference type="GO" id="GO:0043565">
    <property type="term" value="F:sequence-specific DNA binding"/>
    <property type="evidence" value="ECO:0007669"/>
    <property type="project" value="InterPro"/>
</dbReference>
<protein>
    <submittedName>
        <fullName evidence="11">Response regulator</fullName>
    </submittedName>
</protein>
<dbReference type="InterPro" id="IPR009057">
    <property type="entry name" value="Homeodomain-like_sf"/>
</dbReference>
<dbReference type="GO" id="GO:0005737">
    <property type="term" value="C:cytoplasm"/>
    <property type="evidence" value="ECO:0007669"/>
    <property type="project" value="UniProtKB-SubCell"/>
</dbReference>
<evidence type="ECO:0000313" key="11">
    <source>
        <dbReference type="EMBL" id="TVY10981.1"/>
    </source>
</evidence>
<evidence type="ECO:0000256" key="4">
    <source>
        <dbReference type="ARBA" id="ARBA00023012"/>
    </source>
</evidence>
<dbReference type="EMBL" id="VNJI01000005">
    <property type="protein sequence ID" value="TVY10981.1"/>
    <property type="molecule type" value="Genomic_DNA"/>
</dbReference>
<dbReference type="GO" id="GO:0000160">
    <property type="term" value="P:phosphorelay signal transduction system"/>
    <property type="evidence" value="ECO:0007669"/>
    <property type="project" value="UniProtKB-KW"/>
</dbReference>
<dbReference type="PROSITE" id="PS50110">
    <property type="entry name" value="RESPONSE_REGULATORY"/>
    <property type="match status" value="1"/>
</dbReference>
<evidence type="ECO:0000256" key="5">
    <source>
        <dbReference type="ARBA" id="ARBA00023015"/>
    </source>
</evidence>
<dbReference type="Pfam" id="PF17853">
    <property type="entry name" value="GGDEF_2"/>
    <property type="match status" value="1"/>
</dbReference>
<dbReference type="PANTHER" id="PTHR42713:SF3">
    <property type="entry name" value="TRANSCRIPTIONAL REGULATORY PROTEIN HPTR"/>
    <property type="match status" value="1"/>
</dbReference>
<dbReference type="PROSITE" id="PS01124">
    <property type="entry name" value="HTH_ARAC_FAMILY_2"/>
    <property type="match status" value="1"/>
</dbReference>
<evidence type="ECO:0000256" key="7">
    <source>
        <dbReference type="ARBA" id="ARBA00023163"/>
    </source>
</evidence>
<dbReference type="Gene3D" id="1.10.10.60">
    <property type="entry name" value="Homeodomain-like"/>
    <property type="match status" value="2"/>
</dbReference>
<reference evidence="11 12" key="1">
    <citation type="submission" date="2019-07" db="EMBL/GenBank/DDBJ databases">
        <authorList>
            <person name="Kim J."/>
        </authorList>
    </citation>
    <scope>NUCLEOTIDE SEQUENCE [LARGE SCALE GENOMIC DNA]</scope>
    <source>
        <strain evidence="11 12">JC52</strain>
    </source>
</reference>
<dbReference type="Pfam" id="PF00072">
    <property type="entry name" value="Response_reg"/>
    <property type="match status" value="1"/>
</dbReference>
<evidence type="ECO:0000256" key="6">
    <source>
        <dbReference type="ARBA" id="ARBA00023125"/>
    </source>
</evidence>
<evidence type="ECO:0000256" key="2">
    <source>
        <dbReference type="ARBA" id="ARBA00022490"/>
    </source>
</evidence>
<dbReference type="AlphaFoldDB" id="A0A559KFT2"/>
<dbReference type="PROSITE" id="PS00041">
    <property type="entry name" value="HTH_ARAC_FAMILY_1"/>
    <property type="match status" value="1"/>
</dbReference>
<evidence type="ECO:0000256" key="8">
    <source>
        <dbReference type="PROSITE-ProRule" id="PRU00169"/>
    </source>
</evidence>
<dbReference type="SMART" id="SM00448">
    <property type="entry name" value="REC"/>
    <property type="match status" value="1"/>
</dbReference>
<dbReference type="CDD" id="cd17536">
    <property type="entry name" value="REC_YesN-like"/>
    <property type="match status" value="1"/>
</dbReference>
<dbReference type="PANTHER" id="PTHR42713">
    <property type="entry name" value="HISTIDINE KINASE-RELATED"/>
    <property type="match status" value="1"/>
</dbReference>
<keyword evidence="4" id="KW-0902">Two-component regulatory system</keyword>
<dbReference type="SUPFAM" id="SSF46689">
    <property type="entry name" value="Homeodomain-like"/>
    <property type="match status" value="1"/>
</dbReference>
<feature type="domain" description="HTH araC/xylS-type" evidence="9">
    <location>
        <begin position="441"/>
        <end position="540"/>
    </location>
</feature>
<comment type="subcellular location">
    <subcellularLocation>
        <location evidence="1">Cytoplasm</location>
    </subcellularLocation>
</comment>
<name>A0A559KFT2_9BACL</name>
<comment type="caution">
    <text evidence="11">The sequence shown here is derived from an EMBL/GenBank/DDBJ whole genome shotgun (WGS) entry which is preliminary data.</text>
</comment>